<dbReference type="InterPro" id="IPR011044">
    <property type="entry name" value="Quino_amine_DH_bsu"/>
</dbReference>
<dbReference type="InterPro" id="IPR015943">
    <property type="entry name" value="WD40/YVTN_repeat-like_dom_sf"/>
</dbReference>
<dbReference type="PRINTS" id="PR00320">
    <property type="entry name" value="GPROTEINBRPT"/>
</dbReference>
<evidence type="ECO:0000259" key="5">
    <source>
        <dbReference type="PROSITE" id="PS50104"/>
    </source>
</evidence>
<dbReference type="PROSITE" id="PS50082">
    <property type="entry name" value="WD_REPEATS_2"/>
    <property type="match status" value="9"/>
</dbReference>
<dbReference type="EMBL" id="JADOER010000008">
    <property type="protein sequence ID" value="MBT9312410.1"/>
    <property type="molecule type" value="Genomic_DNA"/>
</dbReference>
<dbReference type="Gene3D" id="3.40.50.10140">
    <property type="entry name" value="Toll/interleukin-1 receptor homology (TIR) domain"/>
    <property type="match status" value="1"/>
</dbReference>
<dbReference type="InterPro" id="IPR000157">
    <property type="entry name" value="TIR_dom"/>
</dbReference>
<gene>
    <name evidence="7" type="ORF">IXB28_09350</name>
</gene>
<dbReference type="PROSITE" id="PS50104">
    <property type="entry name" value="TIR"/>
    <property type="match status" value="1"/>
</dbReference>
<feature type="repeat" description="WD" evidence="3">
    <location>
        <begin position="752"/>
        <end position="784"/>
    </location>
</feature>
<organism evidence="7 8">
    <name type="scientific">Leptothoe kymatousa TAU-MAC 1615</name>
    <dbReference type="NCBI Taxonomy" id="2364775"/>
    <lineage>
        <taxon>Bacteria</taxon>
        <taxon>Bacillati</taxon>
        <taxon>Cyanobacteriota</taxon>
        <taxon>Cyanophyceae</taxon>
        <taxon>Nodosilineales</taxon>
        <taxon>Cymatolegaceae</taxon>
        <taxon>Leptothoe</taxon>
        <taxon>Leptothoe kymatousa</taxon>
    </lineage>
</organism>
<feature type="repeat" description="WD" evidence="3">
    <location>
        <begin position="303"/>
        <end position="344"/>
    </location>
</feature>
<keyword evidence="4" id="KW-0812">Transmembrane</keyword>
<feature type="repeat" description="WD" evidence="3">
    <location>
        <begin position="670"/>
        <end position="711"/>
    </location>
</feature>
<dbReference type="InterPro" id="IPR019775">
    <property type="entry name" value="WD40_repeat_CS"/>
</dbReference>
<evidence type="ECO:0000313" key="7">
    <source>
        <dbReference type="EMBL" id="MBT9312410.1"/>
    </source>
</evidence>
<protein>
    <submittedName>
        <fullName evidence="7">TIR domain-containing protein</fullName>
    </submittedName>
</protein>
<reference evidence="7 8" key="1">
    <citation type="journal article" date="2021" name="Mar. Drugs">
        <title>Genome Reduction and Secondary Metabolism of the Marine Sponge-Associated Cyanobacterium Leptothoe.</title>
        <authorList>
            <person name="Konstantinou D."/>
            <person name="Popin R.V."/>
            <person name="Fewer D.P."/>
            <person name="Sivonen K."/>
            <person name="Gkelis S."/>
        </authorList>
    </citation>
    <scope>NUCLEOTIDE SEQUENCE [LARGE SCALE GENOMIC DNA]</scope>
    <source>
        <strain evidence="7 8">TAU-MAC 1615</strain>
    </source>
</reference>
<keyword evidence="8" id="KW-1185">Reference proteome</keyword>
<dbReference type="Pfam" id="PF13676">
    <property type="entry name" value="TIR_2"/>
    <property type="match status" value="1"/>
</dbReference>
<evidence type="ECO:0000256" key="3">
    <source>
        <dbReference type="PROSITE-ProRule" id="PRU00221"/>
    </source>
</evidence>
<dbReference type="Gene3D" id="2.130.10.10">
    <property type="entry name" value="YVTN repeat-like/Quinoprotein amine dehydrogenase"/>
    <property type="match status" value="5"/>
</dbReference>
<keyword evidence="2" id="KW-0677">Repeat</keyword>
<dbReference type="Pfam" id="PF00400">
    <property type="entry name" value="WD40"/>
    <property type="match status" value="8"/>
</dbReference>
<feature type="domain" description="T-box" evidence="6">
    <location>
        <begin position="79"/>
        <end position="268"/>
    </location>
</feature>
<proteinExistence type="predicted"/>
<dbReference type="PROSITE" id="PS50252">
    <property type="entry name" value="TBOX_3"/>
    <property type="match status" value="1"/>
</dbReference>
<dbReference type="InterPro" id="IPR020472">
    <property type="entry name" value="WD40_PAC1"/>
</dbReference>
<evidence type="ECO:0000256" key="1">
    <source>
        <dbReference type="ARBA" id="ARBA00022574"/>
    </source>
</evidence>
<feature type="repeat" description="WD" evidence="3">
    <location>
        <begin position="933"/>
        <end position="964"/>
    </location>
</feature>
<dbReference type="InterPro" id="IPR036322">
    <property type="entry name" value="WD40_repeat_dom_sf"/>
</dbReference>
<comment type="caution">
    <text evidence="7">The sequence shown here is derived from an EMBL/GenBank/DDBJ whole genome shotgun (WGS) entry which is preliminary data.</text>
</comment>
<sequence length="1081" mass="121290">MADLFISYSRKDTEFVRTLDAALIRSKYDTWVDWQNIPPTADWWEEIESGIEAAHSFIFILSPDSVASKVCRKEVDHAVKSNKRLIPIVRRDVEAGNVHPELAKINWIHFRKQDDFRSKFFDLVKSIDIDLGHWKSHTTLLTQSVRWEKSNRDSGLLLRGRSLSEAAQWLIQSNANKEPRPTQSQIDYVSASVAARRATNTRQRVTISILGTLLAMAMGAGGVAYAQYKKTERALDTIGNLQAVDRYQGVTARSRQLKQKEFDKGTLLAAATMKGLQRLDAPTGEVSQIVYDSLGLMPPSKSVFNTEESVQEISFSPDGRYLATRSSDNMGKLWDVTEKKLIEQFSSEKISFGPKNRYFVSHHSDQGIVIWSLQESKQVQRFDLPGKNLKDVQFGSDGRYMVAHSDANTATLWDLDSGQQVGGFSPGNTVEKVVFSPQGKYLATLHSGNRVTIWNVQTAKQEHDRPYIGTAYDVRFSPNDRYFAYRVSDTEIWVQDLQDSTNHSRIRHIGNVKDIRFSPKSPYVTNRYTNEVVRLWDLQATKSVDRIEHQGSVEGVSFSPDGRYLAVSGQDNTAIVWDLDQRKQAIAIFHDNKVEDIRFSPGSKYLATRTTGTQSMRVWDIANDIEAARIAHTGNVTDFSFSPDGRYIATGSEDKTVKVWDLERNEEVARISHDRAITNLSFSADGQSLATGSADKTARVWDLSLQSNVTQVVHDVDSLGDSSFSLDGRYLAIANGNKIVSVWNLQDDRQINLSHTVDMTNVNFSPDGSYLSTYGSDGKVRVWNWSKDDSAPAITIEASEITAVAFDPKGQYLAIGQSVVIDSEGDAADSKKNIAVIWDLKNNQKIESLVHEGAINDLSFSPDSQYLATASDDKIARVWNLETYGQETRMPHEGVVNAVSFSQDGAYLATGSADKTARVWDLQQEQELPPIIHDDEVTAVSFSKDGQYLATGSADKMARVWNLSAFQGQTISQNFTDDDEQETFLSFAGIAKYAEGEEWVLQQIVEFARIPHRYSVEDVRFSIDGDKLLTRSGNKIQVVSVEMDNLIGETCKRLTRNLTETEWTRFFGDREEYNATCANLS</sequence>
<evidence type="ECO:0000313" key="8">
    <source>
        <dbReference type="Proteomes" id="UP001196661"/>
    </source>
</evidence>
<dbReference type="InterPro" id="IPR035897">
    <property type="entry name" value="Toll_tir_struct_dom_sf"/>
</dbReference>
<dbReference type="SUPFAM" id="SSF52200">
    <property type="entry name" value="Toll/Interleukin receptor TIR domain"/>
    <property type="match status" value="1"/>
</dbReference>
<dbReference type="SMART" id="SM00255">
    <property type="entry name" value="TIR"/>
    <property type="match status" value="1"/>
</dbReference>
<dbReference type="RefSeq" id="WP_215618307.1">
    <property type="nucleotide sequence ID" value="NZ_JADOER010000008.1"/>
</dbReference>
<keyword evidence="4" id="KW-1133">Transmembrane helix</keyword>
<evidence type="ECO:0000256" key="2">
    <source>
        <dbReference type="ARBA" id="ARBA00022737"/>
    </source>
</evidence>
<accession>A0ABS5Y3K7</accession>
<dbReference type="PANTHER" id="PTHR44129">
    <property type="entry name" value="WD REPEAT-CONTAINING PROTEIN POP1"/>
    <property type="match status" value="1"/>
</dbReference>
<evidence type="ECO:0000259" key="6">
    <source>
        <dbReference type="PROSITE" id="PS50252"/>
    </source>
</evidence>
<dbReference type="PROSITE" id="PS50294">
    <property type="entry name" value="WD_REPEATS_REGION"/>
    <property type="match status" value="8"/>
</dbReference>
<dbReference type="InterPro" id="IPR050349">
    <property type="entry name" value="WD_LIS1/nudF_dynein_reg"/>
</dbReference>
<dbReference type="Proteomes" id="UP001196661">
    <property type="component" value="Unassembled WGS sequence"/>
</dbReference>
<keyword evidence="1 3" id="KW-0853">WD repeat</keyword>
<keyword evidence="4" id="KW-0472">Membrane</keyword>
<dbReference type="InterPro" id="IPR001680">
    <property type="entry name" value="WD40_rpt"/>
</dbReference>
<feature type="domain" description="TIR" evidence="5">
    <location>
        <begin position="1"/>
        <end position="128"/>
    </location>
</feature>
<dbReference type="SUPFAM" id="SSF50978">
    <property type="entry name" value="WD40 repeat-like"/>
    <property type="match status" value="3"/>
</dbReference>
<feature type="repeat" description="WD" evidence="3">
    <location>
        <begin position="505"/>
        <end position="546"/>
    </location>
</feature>
<feature type="transmembrane region" description="Helical" evidence="4">
    <location>
        <begin position="205"/>
        <end position="228"/>
    </location>
</feature>
<dbReference type="InterPro" id="IPR046360">
    <property type="entry name" value="T-box_DNA-bd"/>
</dbReference>
<dbReference type="SUPFAM" id="SSF50969">
    <property type="entry name" value="YVTN repeat-like/Quinoprotein amine dehydrogenase"/>
    <property type="match status" value="1"/>
</dbReference>
<feature type="repeat" description="WD" evidence="3">
    <location>
        <begin position="546"/>
        <end position="587"/>
    </location>
</feature>
<name>A0ABS5Y3K7_9CYAN</name>
<dbReference type="CDD" id="cd00200">
    <property type="entry name" value="WD40"/>
    <property type="match status" value="2"/>
</dbReference>
<dbReference type="PROSITE" id="PS00678">
    <property type="entry name" value="WD_REPEATS_1"/>
    <property type="match status" value="5"/>
</dbReference>
<feature type="repeat" description="WD" evidence="3">
    <location>
        <begin position="848"/>
        <end position="883"/>
    </location>
</feature>
<evidence type="ECO:0000256" key="4">
    <source>
        <dbReference type="SAM" id="Phobius"/>
    </source>
</evidence>
<dbReference type="SMART" id="SM00320">
    <property type="entry name" value="WD40"/>
    <property type="match status" value="15"/>
</dbReference>
<feature type="repeat" description="WD" evidence="3">
    <location>
        <begin position="629"/>
        <end position="670"/>
    </location>
</feature>
<feature type="repeat" description="WD" evidence="3">
    <location>
        <begin position="889"/>
        <end position="930"/>
    </location>
</feature>